<dbReference type="CDD" id="cd02440">
    <property type="entry name" value="AdoMet_MTases"/>
    <property type="match status" value="1"/>
</dbReference>
<keyword evidence="2" id="KW-0949">S-adenosyl-L-methionine</keyword>
<dbReference type="EMBL" id="JSZA02000096">
    <property type="protein sequence ID" value="KHD08660.1"/>
    <property type="molecule type" value="Genomic_DNA"/>
</dbReference>
<dbReference type="GO" id="GO:0008168">
    <property type="term" value="F:methyltransferase activity"/>
    <property type="evidence" value="ECO:0007669"/>
    <property type="project" value="UniProtKB-KW"/>
</dbReference>
<evidence type="ECO:0000259" key="3">
    <source>
        <dbReference type="Pfam" id="PF05175"/>
    </source>
</evidence>
<dbReference type="InterPro" id="IPR029063">
    <property type="entry name" value="SAM-dependent_MTases_sf"/>
</dbReference>
<keyword evidence="1" id="KW-0489">Methyltransferase</keyword>
<proteinExistence type="predicted"/>
<keyword evidence="1" id="KW-0808">Transferase</keyword>
<dbReference type="Pfam" id="PF05175">
    <property type="entry name" value="MTS"/>
    <property type="match status" value="1"/>
</dbReference>
<reference evidence="4 5" key="1">
    <citation type="journal article" date="2016" name="Front. Microbiol.">
        <title>Single-Cell (Meta-)Genomics of a Dimorphic Candidatus Thiomargarita nelsonii Reveals Genomic Plasticity.</title>
        <authorList>
            <person name="Flood B.E."/>
            <person name="Fliss P."/>
            <person name="Jones D.S."/>
            <person name="Dick G.J."/>
            <person name="Jain S."/>
            <person name="Kaster A.K."/>
            <person name="Winkel M."/>
            <person name="Mussmann M."/>
            <person name="Bailey J."/>
        </authorList>
    </citation>
    <scope>NUCLEOTIDE SEQUENCE [LARGE SCALE GENOMIC DNA]</scope>
    <source>
        <strain evidence="4">Hydrate Ridge</strain>
    </source>
</reference>
<keyword evidence="5" id="KW-1185">Reference proteome</keyword>
<comment type="caution">
    <text evidence="4">The sequence shown here is derived from an EMBL/GenBank/DDBJ whole genome shotgun (WGS) entry which is preliminary data.</text>
</comment>
<dbReference type="SUPFAM" id="SSF53335">
    <property type="entry name" value="S-adenosyl-L-methionine-dependent methyltransferases"/>
    <property type="match status" value="1"/>
</dbReference>
<dbReference type="AlphaFoldDB" id="A0A0A6PME6"/>
<evidence type="ECO:0000256" key="2">
    <source>
        <dbReference type="ARBA" id="ARBA00022691"/>
    </source>
</evidence>
<sequence>MRNKPFNAYKSNVTIELAKPLEIPTGITYAEKHQFLSSSARKIDVSYNGNQVYSCTVPQNVFNPYGSMVPRRVVELILDGTIAVKGRKVIDLGCGCGLIGLAAILMDCQQILFSDINPNVIPLQEHPLLREQDSVKVQDVLVNEPDESWDSIIACPPSQALDRAAATDNYESGIFLSGDLISRIMIDAARVLKPGGEFFLYVRLPHRNFMDCYPFMMQLNQHFDLSTMNMLDFATGKDFLYGDPDTSALFFSIKKLRVSQS</sequence>
<accession>A0A0A6PME6</accession>
<dbReference type="Proteomes" id="UP000030428">
    <property type="component" value="Unassembled WGS sequence"/>
</dbReference>
<dbReference type="InterPro" id="IPR007848">
    <property type="entry name" value="Small_mtfrase_dom"/>
</dbReference>
<evidence type="ECO:0000313" key="5">
    <source>
        <dbReference type="Proteomes" id="UP000030428"/>
    </source>
</evidence>
<protein>
    <recommendedName>
        <fullName evidence="3">Methyltransferase small domain-containing protein</fullName>
    </recommendedName>
</protein>
<organism evidence="4 5">
    <name type="scientific">Candidatus Thiomargarita nelsonii</name>
    <dbReference type="NCBI Taxonomy" id="1003181"/>
    <lineage>
        <taxon>Bacteria</taxon>
        <taxon>Pseudomonadati</taxon>
        <taxon>Pseudomonadota</taxon>
        <taxon>Gammaproteobacteria</taxon>
        <taxon>Thiotrichales</taxon>
        <taxon>Thiotrichaceae</taxon>
        <taxon>Thiomargarita</taxon>
    </lineage>
</organism>
<evidence type="ECO:0000256" key="1">
    <source>
        <dbReference type="ARBA" id="ARBA00022603"/>
    </source>
</evidence>
<name>A0A0A6PME6_9GAMM</name>
<gene>
    <name evidence="4" type="ORF">PN36_21415</name>
</gene>
<evidence type="ECO:0000313" key="4">
    <source>
        <dbReference type="EMBL" id="KHD08660.1"/>
    </source>
</evidence>
<dbReference type="GO" id="GO:0032259">
    <property type="term" value="P:methylation"/>
    <property type="evidence" value="ECO:0007669"/>
    <property type="project" value="UniProtKB-KW"/>
</dbReference>
<dbReference type="Gene3D" id="3.40.50.150">
    <property type="entry name" value="Vaccinia Virus protein VP39"/>
    <property type="match status" value="1"/>
</dbReference>
<feature type="domain" description="Methyltransferase small" evidence="3">
    <location>
        <begin position="85"/>
        <end position="201"/>
    </location>
</feature>